<comment type="caution">
    <text evidence="3">The sequence shown here is derived from an EMBL/GenBank/DDBJ whole genome shotgun (WGS) entry which is preliminary data.</text>
</comment>
<evidence type="ECO:0000313" key="3">
    <source>
        <dbReference type="EMBL" id="ORJ64297.1"/>
    </source>
</evidence>
<evidence type="ECO:0000256" key="1">
    <source>
        <dbReference type="SAM" id="MobiDB-lite"/>
    </source>
</evidence>
<keyword evidence="4" id="KW-1185">Reference proteome</keyword>
<proteinExistence type="predicted"/>
<sequence length="118" mass="12916">MEVTRQEFVKDAASSTADADHTSQRQHDGGQLMRTTTISTRAQAFRWVIFSAVVVGLTALGLRVAHANPPAQDQPCSLRHATMRDADGHLMTCERIMNGKHGLVWQYTQGSVAVPTGR</sequence>
<keyword evidence="2" id="KW-1133">Transmembrane helix</keyword>
<feature type="transmembrane region" description="Helical" evidence="2">
    <location>
        <begin position="44"/>
        <end position="65"/>
    </location>
</feature>
<evidence type="ECO:0000256" key="2">
    <source>
        <dbReference type="SAM" id="Phobius"/>
    </source>
</evidence>
<dbReference type="AlphaFoldDB" id="A0A1X0YH60"/>
<evidence type="ECO:0000313" key="4">
    <source>
        <dbReference type="Proteomes" id="UP000193040"/>
    </source>
</evidence>
<feature type="compositionally biased region" description="Basic and acidic residues" evidence="1">
    <location>
        <begin position="1"/>
        <end position="10"/>
    </location>
</feature>
<keyword evidence="2" id="KW-0812">Transmembrane</keyword>
<gene>
    <name evidence="3" type="ORF">B5M45_03675</name>
</gene>
<accession>A0A1X0YH60</accession>
<dbReference type="EMBL" id="MZZM01000005">
    <property type="protein sequence ID" value="ORJ64297.1"/>
    <property type="molecule type" value="Genomic_DNA"/>
</dbReference>
<name>A0A1X0YH60_MYCSI</name>
<reference evidence="3 4" key="1">
    <citation type="submission" date="2017-03" db="EMBL/GenBank/DDBJ databases">
        <title>Genomic insights into Mycobacterium simiae human colonization.</title>
        <authorList>
            <person name="Steffani J.L."/>
            <person name="Brunck M.E."/>
            <person name="Cruz E."/>
            <person name="Montiel R."/>
            <person name="Barona F."/>
        </authorList>
    </citation>
    <scope>NUCLEOTIDE SEQUENCE [LARGE SCALE GENOMIC DNA]</scope>
    <source>
        <strain evidence="3 4">MsiGto</strain>
    </source>
</reference>
<feature type="region of interest" description="Disordered" evidence="1">
    <location>
        <begin position="1"/>
        <end position="32"/>
    </location>
</feature>
<dbReference type="Proteomes" id="UP000193040">
    <property type="component" value="Unassembled WGS sequence"/>
</dbReference>
<protein>
    <submittedName>
        <fullName evidence="3">Uncharacterized protein</fullName>
    </submittedName>
</protein>
<keyword evidence="2" id="KW-0472">Membrane</keyword>
<feature type="compositionally biased region" description="Basic and acidic residues" evidence="1">
    <location>
        <begin position="18"/>
        <end position="28"/>
    </location>
</feature>
<organism evidence="3 4">
    <name type="scientific">Mycobacterium simiae</name>
    <name type="common">Mycobacterium habana</name>
    <dbReference type="NCBI Taxonomy" id="1784"/>
    <lineage>
        <taxon>Bacteria</taxon>
        <taxon>Bacillati</taxon>
        <taxon>Actinomycetota</taxon>
        <taxon>Actinomycetes</taxon>
        <taxon>Mycobacteriales</taxon>
        <taxon>Mycobacteriaceae</taxon>
        <taxon>Mycobacterium</taxon>
        <taxon>Mycobacterium simiae complex</taxon>
    </lineage>
</organism>